<keyword evidence="1" id="KW-0812">Transmembrane</keyword>
<protein>
    <submittedName>
        <fullName evidence="2">Uncharacterized protein</fullName>
    </submittedName>
</protein>
<comment type="caution">
    <text evidence="2">The sequence shown here is derived from an EMBL/GenBank/DDBJ whole genome shotgun (WGS) entry which is preliminary data.</text>
</comment>
<dbReference type="AlphaFoldDB" id="A0A9X5E598"/>
<gene>
    <name evidence="2" type="ORF">QH73_0007190</name>
</gene>
<keyword evidence="1" id="KW-1133">Transmembrane helix</keyword>
<feature type="transmembrane region" description="Helical" evidence="1">
    <location>
        <begin position="40"/>
        <end position="59"/>
    </location>
</feature>
<evidence type="ECO:0000313" key="3">
    <source>
        <dbReference type="Proteomes" id="UP000031532"/>
    </source>
</evidence>
<keyword evidence="1" id="KW-0472">Membrane</keyword>
<proteinExistence type="predicted"/>
<evidence type="ECO:0000256" key="1">
    <source>
        <dbReference type="SAM" id="Phobius"/>
    </source>
</evidence>
<dbReference type="Proteomes" id="UP000031532">
    <property type="component" value="Unassembled WGS sequence"/>
</dbReference>
<dbReference type="RefSeq" id="WP_132866724.1">
    <property type="nucleotide sequence ID" value="NZ_JTJC03000001.1"/>
</dbReference>
<reference evidence="2 3" key="1">
    <citation type="journal article" date="2015" name="Genome Announc.">
        <title>Draft Genome Sequence of the Terrestrial Cyanobacterium Scytonema millei VB511283, Isolated from Eastern India.</title>
        <authorList>
            <person name="Sen D."/>
            <person name="Chandrababunaidu M.M."/>
            <person name="Singh D."/>
            <person name="Sanghi N."/>
            <person name="Ghorai A."/>
            <person name="Mishra G.P."/>
            <person name="Madduluri M."/>
            <person name="Adhikary S.P."/>
            <person name="Tripathy S."/>
        </authorList>
    </citation>
    <scope>NUCLEOTIDE SEQUENCE [LARGE SCALE GENOMIC DNA]</scope>
    <source>
        <strain evidence="2 3">VB511283</strain>
    </source>
</reference>
<keyword evidence="3" id="KW-1185">Reference proteome</keyword>
<sequence length="95" mass="10966">MDNLYAANICQTPKAWANTKTWQETCSKSNADTQTSHNDLLIPSAIVVLPILMLVSILVTKKLRLHYRRQQQRNKAFARLQKVVMLERMLSIKVK</sequence>
<organism evidence="2 3">
    <name type="scientific">Scytonema millei VB511283</name>
    <dbReference type="NCBI Taxonomy" id="1245923"/>
    <lineage>
        <taxon>Bacteria</taxon>
        <taxon>Bacillati</taxon>
        <taxon>Cyanobacteriota</taxon>
        <taxon>Cyanophyceae</taxon>
        <taxon>Nostocales</taxon>
        <taxon>Scytonemataceae</taxon>
        <taxon>Scytonema</taxon>
    </lineage>
</organism>
<dbReference type="OrthoDB" id="9915670at2"/>
<dbReference type="EMBL" id="JTJC03000001">
    <property type="protein sequence ID" value="NHC34444.1"/>
    <property type="molecule type" value="Genomic_DNA"/>
</dbReference>
<accession>A0A9X5E598</accession>
<name>A0A9X5E598_9CYAN</name>
<evidence type="ECO:0000313" key="2">
    <source>
        <dbReference type="EMBL" id="NHC34444.1"/>
    </source>
</evidence>